<reference evidence="2" key="1">
    <citation type="submission" date="2022-11" db="UniProtKB">
        <authorList>
            <consortium name="WormBaseParasite"/>
        </authorList>
    </citation>
    <scope>IDENTIFICATION</scope>
</reference>
<organism evidence="1 2">
    <name type="scientific">Meloidogyne floridensis</name>
    <dbReference type="NCBI Taxonomy" id="298350"/>
    <lineage>
        <taxon>Eukaryota</taxon>
        <taxon>Metazoa</taxon>
        <taxon>Ecdysozoa</taxon>
        <taxon>Nematoda</taxon>
        <taxon>Chromadorea</taxon>
        <taxon>Rhabditida</taxon>
        <taxon>Tylenchina</taxon>
        <taxon>Tylenchomorpha</taxon>
        <taxon>Tylenchoidea</taxon>
        <taxon>Meloidogynidae</taxon>
        <taxon>Meloidogyninae</taxon>
        <taxon>Meloidogyne</taxon>
    </lineage>
</organism>
<name>A0A915P8I0_9BILA</name>
<keyword evidence="1" id="KW-1185">Reference proteome</keyword>
<sequence length="94" mass="11319">MELNFYVEISEENKFKCLSRKFGDYTNKEEIDFLSQLREGILILVIKYNHNHSDYYSELKKVVEYDNFIGNYTRLKPSSEEDFKFDEGKNTRNV</sequence>
<dbReference type="AlphaFoldDB" id="A0A915P8I0"/>
<evidence type="ECO:0000313" key="1">
    <source>
        <dbReference type="Proteomes" id="UP000887560"/>
    </source>
</evidence>
<accession>A0A915P8I0</accession>
<dbReference type="WBParaSite" id="scf7180000424452.g13148">
    <property type="protein sequence ID" value="scf7180000424452.g13148"/>
    <property type="gene ID" value="scf7180000424452.g13148"/>
</dbReference>
<evidence type="ECO:0000313" key="2">
    <source>
        <dbReference type="WBParaSite" id="scf7180000424452.g13148"/>
    </source>
</evidence>
<protein>
    <submittedName>
        <fullName evidence="2">Galectin</fullName>
    </submittedName>
</protein>
<dbReference type="Proteomes" id="UP000887560">
    <property type="component" value="Unplaced"/>
</dbReference>
<proteinExistence type="predicted"/>